<dbReference type="PANTHER" id="PTHR37308">
    <property type="entry name" value="INTEGRAL MEMBRANE PROTEIN"/>
    <property type="match status" value="1"/>
</dbReference>
<protein>
    <submittedName>
        <fullName evidence="2">Membrane protein</fullName>
    </submittedName>
</protein>
<evidence type="ECO:0000256" key="1">
    <source>
        <dbReference type="SAM" id="Phobius"/>
    </source>
</evidence>
<sequence>MYILNFIRGFCMALADSVPGVSGGTVAFILGFYDDFVNSLNNLISRGKTDRIKAFKFLSKIGVGWVTGFILSVLFITSIFEKNIYEISSLFLGFIIASIPLIIKSERKILEGNKKNMLFLIIGIILVCAITYFNPMTGSGLSFSIKLENLSVGFGAYIFISGMIAISAMVLPGISGSTILLIFGLYTPILNGIKGILKLNFEYLPGIIIFGVGILVGVLVTVRSVRALLRKFRSQTIYCIIGLMIGSTYAVIMGPASLEIPQVPMSIGSFSIAFFTIGCTLVPALEMLKIVLKNKSVVSEDEAKTECI</sequence>
<comment type="caution">
    <text evidence="2">The sequence shown here is derived from an EMBL/GenBank/DDBJ whole genome shotgun (WGS) entry which is preliminary data.</text>
</comment>
<dbReference type="InterPro" id="IPR007163">
    <property type="entry name" value="VCA0040-like"/>
</dbReference>
<evidence type="ECO:0000313" key="2">
    <source>
        <dbReference type="EMBL" id="KHS57855.1"/>
    </source>
</evidence>
<feature type="transmembrane region" description="Helical" evidence="1">
    <location>
        <begin position="115"/>
        <end position="134"/>
    </location>
</feature>
<dbReference type="Pfam" id="PF04018">
    <property type="entry name" value="VCA0040-like"/>
    <property type="match status" value="1"/>
</dbReference>
<dbReference type="STRING" id="1577792.QX51_06390"/>
<evidence type="ECO:0000313" key="3">
    <source>
        <dbReference type="Proteomes" id="UP000031189"/>
    </source>
</evidence>
<keyword evidence="1" id="KW-0472">Membrane</keyword>
<feature type="transmembrane region" description="Helical" evidence="1">
    <location>
        <begin position="54"/>
        <end position="78"/>
    </location>
</feature>
<keyword evidence="1" id="KW-1133">Transmembrane helix</keyword>
<dbReference type="AlphaFoldDB" id="A0A0B3WTF2"/>
<keyword evidence="3" id="KW-1185">Reference proteome</keyword>
<feature type="transmembrane region" description="Helical" evidence="1">
    <location>
        <begin position="264"/>
        <end position="285"/>
    </location>
</feature>
<reference evidence="2 3" key="1">
    <citation type="submission" date="2014-12" db="EMBL/GenBank/DDBJ databases">
        <title>Draft genome sequence of Terrisporobacter sp. 08-306576, isolated from the blood culture of a bacteremia patient.</title>
        <authorList>
            <person name="Lund L.C."/>
            <person name="Sydenham T.V."/>
            <person name="Hogh S.V."/>
            <person name="Skov M.N."/>
            <person name="Kemp M."/>
            <person name="Justesen U.S."/>
        </authorList>
    </citation>
    <scope>NUCLEOTIDE SEQUENCE [LARGE SCALE GENOMIC DNA]</scope>
    <source>
        <strain evidence="2 3">08-306576</strain>
    </source>
</reference>
<dbReference type="Proteomes" id="UP000031189">
    <property type="component" value="Unassembled WGS sequence"/>
</dbReference>
<keyword evidence="1" id="KW-0812">Transmembrane</keyword>
<feature type="transmembrane region" description="Helical" evidence="1">
    <location>
        <begin position="154"/>
        <end position="171"/>
    </location>
</feature>
<feature type="transmembrane region" description="Helical" evidence="1">
    <location>
        <begin position="178"/>
        <end position="197"/>
    </location>
</feature>
<dbReference type="EMBL" id="JWHR01000064">
    <property type="protein sequence ID" value="KHS57855.1"/>
    <property type="molecule type" value="Genomic_DNA"/>
</dbReference>
<dbReference type="PANTHER" id="PTHR37308:SF1">
    <property type="entry name" value="POLYPRENYL-PHOSPHATE TRANSPORTER"/>
    <property type="match status" value="1"/>
</dbReference>
<feature type="transmembrane region" description="Helical" evidence="1">
    <location>
        <begin position="84"/>
        <end position="103"/>
    </location>
</feature>
<name>A0A0B3WTF2_9FIRM</name>
<proteinExistence type="predicted"/>
<feature type="transmembrane region" description="Helical" evidence="1">
    <location>
        <begin position="237"/>
        <end position="258"/>
    </location>
</feature>
<organism evidence="2 3">
    <name type="scientific">Terrisporobacter othiniensis</name>
    <dbReference type="NCBI Taxonomy" id="1577792"/>
    <lineage>
        <taxon>Bacteria</taxon>
        <taxon>Bacillati</taxon>
        <taxon>Bacillota</taxon>
        <taxon>Clostridia</taxon>
        <taxon>Peptostreptococcales</taxon>
        <taxon>Peptostreptococcaceae</taxon>
        <taxon>Terrisporobacter</taxon>
    </lineage>
</organism>
<gene>
    <name evidence="2" type="ORF">QX51_06390</name>
</gene>
<accession>A0A0B3WTF2</accession>
<feature type="transmembrane region" description="Helical" evidence="1">
    <location>
        <begin position="203"/>
        <end position="225"/>
    </location>
</feature>
<dbReference type="OrthoDB" id="9793746at2"/>